<dbReference type="AlphaFoldDB" id="A0A9P9E542"/>
<name>A0A9P9E542_9HYPO</name>
<feature type="compositionally biased region" description="Polar residues" evidence="1">
    <location>
        <begin position="107"/>
        <end position="127"/>
    </location>
</feature>
<feature type="compositionally biased region" description="Polar residues" evidence="1">
    <location>
        <begin position="25"/>
        <end position="37"/>
    </location>
</feature>
<organism evidence="2 3">
    <name type="scientific">Dactylonectria macrodidyma</name>
    <dbReference type="NCBI Taxonomy" id="307937"/>
    <lineage>
        <taxon>Eukaryota</taxon>
        <taxon>Fungi</taxon>
        <taxon>Dikarya</taxon>
        <taxon>Ascomycota</taxon>
        <taxon>Pezizomycotina</taxon>
        <taxon>Sordariomycetes</taxon>
        <taxon>Hypocreomycetidae</taxon>
        <taxon>Hypocreales</taxon>
        <taxon>Nectriaceae</taxon>
        <taxon>Dactylonectria</taxon>
    </lineage>
</organism>
<feature type="region of interest" description="Disordered" evidence="1">
    <location>
        <begin position="1"/>
        <end position="37"/>
    </location>
</feature>
<sequence>MKPGGDESFTPATQMSAADKVEAMAQQNEDPSASSTIVAEDIAKVKAHPQMSVGLNPNEDFSSPLYIQPSDIYHAQILHYNKLNSPDRGGGPQTPPLYPVLAVPHNQPASQSRSSSKVFSTQPSPSSVGVDDMHPDPSVSQRQPGSLSGEAEVKGFLTSSEAVAANLSELAIASQGGQGVHPPSIDSIPEAAQEEFRNIFAPAFVQPPENMTTTSVSPVQSNSGSTSGEYLAEFPEMNQANAICVLRNPESQYMAGMDIVDDGFADPTDTSRSSYPYLFVEYNMDDFDHDSPEEMRLLHRIAEKTARSLGLPAYWGVLGRKRSPASIRTGTQTVNDIVKFSQHFLFICRSELSHSIRGHTRTRHLGRHLCKWSSLFDSIPVLVPALAKSEFHVYSVHEDATEIVLHPSISRAAFVNMMWNDKISNAPSAFQILYNNAERDIPTLGKLEKTLCFMKLLAGAQESPSLPYEYLETVRDYCERRELIYFPTHLFDSFVGIFLSNPDLKLLERWLCIPQSKDYSAWGIKHLLGAPWELTAKIATYCQVIGLESSETIQCEGGWGHDLHFFNPSKNRSVISVFKKRTPEQRFSVAYGAISVADVQKWFPGSSKAVGFSLNTMLQNHSASMFMSHWTLIDTHLRMVTHFLAYNKPTKIILCGRDGGDVVRAMLCSGGAEDVINGSDTTMRVNPRNMLFHKENAVRIYGANMTGARNYMGRFRLSLSPGNSKETAEPSPSIGTSSRRSFAPSFSFDMERAKDRVMEHFFEI</sequence>
<gene>
    <name evidence="2" type="ORF">EDB81DRAFT_130403</name>
</gene>
<feature type="region of interest" description="Disordered" evidence="1">
    <location>
        <begin position="84"/>
        <end position="150"/>
    </location>
</feature>
<evidence type="ECO:0000256" key="1">
    <source>
        <dbReference type="SAM" id="MobiDB-lite"/>
    </source>
</evidence>
<keyword evidence="3" id="KW-1185">Reference proteome</keyword>
<protein>
    <submittedName>
        <fullName evidence="2">Uncharacterized protein</fullName>
    </submittedName>
</protein>
<comment type="caution">
    <text evidence="2">The sequence shown here is derived from an EMBL/GenBank/DDBJ whole genome shotgun (WGS) entry which is preliminary data.</text>
</comment>
<dbReference type="EMBL" id="JAGMUV010000017">
    <property type="protein sequence ID" value="KAH7131078.1"/>
    <property type="molecule type" value="Genomic_DNA"/>
</dbReference>
<accession>A0A9P9E542</accession>
<reference evidence="2" key="1">
    <citation type="journal article" date="2021" name="Nat. Commun.">
        <title>Genetic determinants of endophytism in the Arabidopsis root mycobiome.</title>
        <authorList>
            <person name="Mesny F."/>
            <person name="Miyauchi S."/>
            <person name="Thiergart T."/>
            <person name="Pickel B."/>
            <person name="Atanasova L."/>
            <person name="Karlsson M."/>
            <person name="Huettel B."/>
            <person name="Barry K.W."/>
            <person name="Haridas S."/>
            <person name="Chen C."/>
            <person name="Bauer D."/>
            <person name="Andreopoulos W."/>
            <person name="Pangilinan J."/>
            <person name="LaButti K."/>
            <person name="Riley R."/>
            <person name="Lipzen A."/>
            <person name="Clum A."/>
            <person name="Drula E."/>
            <person name="Henrissat B."/>
            <person name="Kohler A."/>
            <person name="Grigoriev I.V."/>
            <person name="Martin F.M."/>
            <person name="Hacquard S."/>
        </authorList>
    </citation>
    <scope>NUCLEOTIDE SEQUENCE</scope>
    <source>
        <strain evidence="2">MPI-CAGE-AT-0147</strain>
    </source>
</reference>
<proteinExistence type="predicted"/>
<dbReference type="Proteomes" id="UP000738349">
    <property type="component" value="Unassembled WGS sequence"/>
</dbReference>
<evidence type="ECO:0000313" key="3">
    <source>
        <dbReference type="Proteomes" id="UP000738349"/>
    </source>
</evidence>
<evidence type="ECO:0000313" key="2">
    <source>
        <dbReference type="EMBL" id="KAH7131078.1"/>
    </source>
</evidence>